<evidence type="ECO:0000256" key="7">
    <source>
        <dbReference type="ARBA" id="ARBA00022840"/>
    </source>
</evidence>
<protein>
    <recommendedName>
        <fullName evidence="13">ATP-dependent helicase/nuclease subunit A</fullName>
        <ecNumber evidence="13">3.1.-.-</ecNumber>
        <ecNumber evidence="13">5.6.2.4</ecNumber>
    </recommendedName>
    <alternativeName>
        <fullName evidence="13">ATP-dependent helicase/nuclease AddA</fullName>
    </alternativeName>
    <alternativeName>
        <fullName evidence="13">DNA 3'-5' helicase AddA</fullName>
    </alternativeName>
</protein>
<evidence type="ECO:0000259" key="17">
    <source>
        <dbReference type="PROSITE" id="PS51217"/>
    </source>
</evidence>
<keyword evidence="2 13" id="KW-0547">Nucleotide-binding</keyword>
<dbReference type="PROSITE" id="PS51198">
    <property type="entry name" value="UVRD_HELICASE_ATP_BIND"/>
    <property type="match status" value="1"/>
</dbReference>
<evidence type="ECO:0000256" key="3">
    <source>
        <dbReference type="ARBA" id="ARBA00022763"/>
    </source>
</evidence>
<dbReference type="InterPro" id="IPR014017">
    <property type="entry name" value="DNA_helicase_UvrD-like_C"/>
</dbReference>
<dbReference type="Pfam" id="PF12705">
    <property type="entry name" value="PDDEXK_1"/>
    <property type="match status" value="1"/>
</dbReference>
<dbReference type="GO" id="GO:0004386">
    <property type="term" value="F:helicase activity"/>
    <property type="evidence" value="ECO:0007669"/>
    <property type="project" value="UniProtKB-KW"/>
</dbReference>
<keyword evidence="5 13" id="KW-0347">Helicase</keyword>
<dbReference type="Proteomes" id="UP000790580">
    <property type="component" value="Unassembled WGS sequence"/>
</dbReference>
<evidence type="ECO:0000256" key="11">
    <source>
        <dbReference type="ARBA" id="ARBA00034617"/>
    </source>
</evidence>
<dbReference type="Pfam" id="PF13361">
    <property type="entry name" value="UvrD_C"/>
    <property type="match status" value="1"/>
</dbReference>
<name>A0ABS6JN01_9BACI</name>
<dbReference type="SUPFAM" id="SSF52980">
    <property type="entry name" value="Restriction endonuclease-like"/>
    <property type="match status" value="1"/>
</dbReference>
<dbReference type="RefSeq" id="WP_088075236.1">
    <property type="nucleotide sequence ID" value="NZ_JAHQCR010000007.1"/>
</dbReference>
<evidence type="ECO:0000256" key="4">
    <source>
        <dbReference type="ARBA" id="ARBA00022801"/>
    </source>
</evidence>
<keyword evidence="8 13" id="KW-0238">DNA-binding</keyword>
<organism evidence="18 19">
    <name type="scientific">Evansella alkalicola</name>
    <dbReference type="NCBI Taxonomy" id="745819"/>
    <lineage>
        <taxon>Bacteria</taxon>
        <taxon>Bacillati</taxon>
        <taxon>Bacillota</taxon>
        <taxon>Bacilli</taxon>
        <taxon>Bacillales</taxon>
        <taxon>Bacillaceae</taxon>
        <taxon>Evansella</taxon>
    </lineage>
</organism>
<evidence type="ECO:0000256" key="6">
    <source>
        <dbReference type="ARBA" id="ARBA00022839"/>
    </source>
</evidence>
<dbReference type="InterPro" id="IPR027417">
    <property type="entry name" value="P-loop_NTPase"/>
</dbReference>
<feature type="binding site" evidence="14">
    <location>
        <begin position="31"/>
        <end position="38"/>
    </location>
    <ligand>
        <name>ATP</name>
        <dbReference type="ChEBI" id="CHEBI:30616"/>
    </ligand>
</feature>
<gene>
    <name evidence="13 18" type="primary">addA</name>
    <name evidence="18" type="ORF">KS407_00565</name>
</gene>
<evidence type="ECO:0000259" key="16">
    <source>
        <dbReference type="PROSITE" id="PS51198"/>
    </source>
</evidence>
<feature type="domain" description="UvrD-like helicase ATP-binding" evidence="16">
    <location>
        <begin position="10"/>
        <end position="481"/>
    </location>
</feature>
<evidence type="ECO:0000256" key="12">
    <source>
        <dbReference type="ARBA" id="ARBA00048988"/>
    </source>
</evidence>
<evidence type="ECO:0000313" key="19">
    <source>
        <dbReference type="Proteomes" id="UP000790580"/>
    </source>
</evidence>
<dbReference type="Gene3D" id="3.40.50.300">
    <property type="entry name" value="P-loop containing nucleotide triphosphate hydrolases"/>
    <property type="match status" value="4"/>
</dbReference>
<keyword evidence="4 13" id="KW-0378">Hydrolase</keyword>
<dbReference type="HAMAP" id="MF_01451">
    <property type="entry name" value="AddA"/>
    <property type="match status" value="1"/>
</dbReference>
<dbReference type="PANTHER" id="PTHR11070:SF48">
    <property type="entry name" value="ATP-DEPENDENT HELICASE_NUCLEASE SUBUNIT A"/>
    <property type="match status" value="1"/>
</dbReference>
<evidence type="ECO:0000256" key="13">
    <source>
        <dbReference type="HAMAP-Rule" id="MF_01451"/>
    </source>
</evidence>
<comment type="catalytic activity">
    <reaction evidence="12 13">
        <text>ATP + H2O = ADP + phosphate + H(+)</text>
        <dbReference type="Rhea" id="RHEA:13065"/>
        <dbReference type="ChEBI" id="CHEBI:15377"/>
        <dbReference type="ChEBI" id="CHEBI:15378"/>
        <dbReference type="ChEBI" id="CHEBI:30616"/>
        <dbReference type="ChEBI" id="CHEBI:43474"/>
        <dbReference type="ChEBI" id="CHEBI:456216"/>
        <dbReference type="EC" id="5.6.2.4"/>
    </reaction>
</comment>
<comment type="caution">
    <text evidence="18">The sequence shown here is derived from an EMBL/GenBank/DDBJ whole genome shotgun (WGS) entry which is preliminary data.</text>
</comment>
<dbReference type="InterPro" id="IPR011604">
    <property type="entry name" value="PDDEXK-like_dom_sf"/>
</dbReference>
<dbReference type="CDD" id="cd18807">
    <property type="entry name" value="SF1_C_UvrD"/>
    <property type="match status" value="1"/>
</dbReference>
<evidence type="ECO:0000313" key="18">
    <source>
        <dbReference type="EMBL" id="MBU9719929.1"/>
    </source>
</evidence>
<evidence type="ECO:0000256" key="1">
    <source>
        <dbReference type="ARBA" id="ARBA00022722"/>
    </source>
</evidence>
<dbReference type="InterPro" id="IPR014016">
    <property type="entry name" value="UvrD-like_ATP-bd"/>
</dbReference>
<comment type="similarity">
    <text evidence="13">Belongs to the helicase family. AddA subfamily.</text>
</comment>
<dbReference type="EC" id="3.1.-.-" evidence="13"/>
<dbReference type="Gene3D" id="1.10.274.50">
    <property type="match status" value="1"/>
</dbReference>
<keyword evidence="9 13" id="KW-0234">DNA repair</keyword>
<keyword evidence="1 13" id="KW-0540">Nuclease</keyword>
<comment type="function">
    <text evidence="13">The heterodimer acts as both an ATP-dependent DNA helicase and an ATP-dependent, dual-direction single-stranded exonuclease. Recognizes the chi site generating a DNA molecule suitable for the initiation of homologous recombination. The AddA nuclease domain is required for chi fragment generation; this subunit has the helicase and 3' -&gt; 5' nuclease activities.</text>
</comment>
<dbReference type="Pfam" id="PF00580">
    <property type="entry name" value="UvrD-helicase"/>
    <property type="match status" value="1"/>
</dbReference>
<feature type="domain" description="UvrD-like helicase C-terminal" evidence="17">
    <location>
        <begin position="516"/>
        <end position="805"/>
    </location>
</feature>
<reference evidence="18 19" key="1">
    <citation type="submission" date="2021-06" db="EMBL/GenBank/DDBJ databases">
        <title>Bacillus sp. RD4P76, an endophyte from a halophyte.</title>
        <authorList>
            <person name="Sun J.-Q."/>
        </authorList>
    </citation>
    <scope>NUCLEOTIDE SEQUENCE [LARGE SCALE GENOMIC DNA]</scope>
    <source>
        <strain evidence="18 19">JCM 17098</strain>
    </source>
</reference>
<keyword evidence="19" id="KW-1185">Reference proteome</keyword>
<dbReference type="InterPro" id="IPR014152">
    <property type="entry name" value="AddA"/>
</dbReference>
<dbReference type="NCBIfam" id="TIGR02785">
    <property type="entry name" value="addA_Gpos"/>
    <property type="match status" value="1"/>
</dbReference>
<evidence type="ECO:0000256" key="5">
    <source>
        <dbReference type="ARBA" id="ARBA00022806"/>
    </source>
</evidence>
<dbReference type="InterPro" id="IPR000212">
    <property type="entry name" value="DNA_helicase_UvrD/REP"/>
</dbReference>
<sequence>MKINKKPEGALWTDDQWKAIDAVGNNILVAAAAGSGKTAVLVERIIRKIVDPENQVDVDRLLVVTFTNAAAAEMRNRIGEAIEKELKSNPSSMHLRKQLSLLNRANISTLHSFCMKVIRQFYYEVQVDPKFRLLDATEGELIREEIIDDLFEEEYGKDNNEVFFEVVDKYSGDRTDDALRQLIRKLYDFSRSHPSPDAWLDEMVQTYTLDDVHQIEELPWSEELLSDVKLQLNGAISWLEKGMDITKEPDGPGKYGENFEEDLVAVKSLLSASSWSEMYDLFQSISLFGRLKSISKKELVNEELKERAKNLREQAKKLVEGIKKELFNKAPNTMLQELKEMAPTVEMIVDLVKNFSKRYMEEKREKAVLDFNDLEHLSLSILGNENVKTGTWLPTKNANEFQDHLVEVLVDEYQDTNHVQETILKLISNGSNLFMVGDVKQSIYKFRLAEPSLFLSKYKLFTKEGDGPGWRIDLAKNFRSRKEVLDSTNYIFRQIMDETVGEISYDEDAELRLGNKDYPEQGGLETELAVINKGKPLAIQEPGDEQITLEEDLETSQMETRYMISQIKKLIKEEYPVYDKNIKKTRPITYRDIVILMRSMPWAATIMEECKKEGIPIYAELSKGYFEAVEVQVMMSLLRVIDNPYQDIPLASVLRSPIYHFDERKLAHVRIMDKHGTYYDALKITAEDSPDEEIRLKAKDFITKVEKWRTKARSGSLSELIWELYRETGYFDYVGGMPGGKQRQANLRALYDRARAYETTSFRGLFRFLRFIERMQERGDDLGTARALGEQEDVVRIMTIHKSKGLEFPVVFVAGMNKKFNMQDLHSSYLLHKDLGFGSKYIDPKLRVTYPSLPQLAIKKRMHLETLAEEMRVLYVALTRAKEKLILIGTVNEGEKSLEKWKEFVGEDQWLLPAVDRQKANSFLDWVGPAVLRHNTSVQFFNGGESNKSVCEAVREDPSKWSLTFVEQDELQLSNEKTEQMGGSIEDSIVKMEPVPFGSDKRELIEARLSWKYDFENAAIHRSKQTVSELKQELNDDYSEKQFISGFQSKFADRPKFLQEKSLSATEIGTVMHTIMQHLSIDEKPTKESIKEKINSMIIQELLTKEQAEVVNVEKISAFFETKIGLRLLKANWVEREIPFSLGIPASKAYATWVGNEDNIVLIQGVIDCVFEDEEGKLVLLDYKTDTIDGKFAGGFDEAKEVFKERYGIQLSLYRQALETIWREKIDQAYLYFFDGGHVLEME</sequence>
<evidence type="ECO:0000256" key="14">
    <source>
        <dbReference type="PROSITE-ProRule" id="PRU00560"/>
    </source>
</evidence>
<keyword evidence="10 13" id="KW-0413">Isomerase</keyword>
<dbReference type="InterPro" id="IPR038726">
    <property type="entry name" value="PDDEXK_AddAB-type"/>
</dbReference>
<keyword evidence="6 13" id="KW-0269">Exonuclease</keyword>
<proteinExistence type="inferred from homology"/>
<keyword evidence="15" id="KW-0175">Coiled coil</keyword>
<comment type="subunit">
    <text evidence="13">Heterodimer of AddA and AddB/RexB.</text>
</comment>
<evidence type="ECO:0000256" key="8">
    <source>
        <dbReference type="ARBA" id="ARBA00023125"/>
    </source>
</evidence>
<comment type="catalytic activity">
    <reaction evidence="11 13">
        <text>Couples ATP hydrolysis with the unwinding of duplex DNA by translocating in the 3'-5' direction.</text>
        <dbReference type="EC" id="5.6.2.4"/>
    </reaction>
</comment>
<keyword evidence="7 13" id="KW-0067">ATP-binding</keyword>
<feature type="coiled-coil region" evidence="15">
    <location>
        <begin position="294"/>
        <end position="325"/>
    </location>
</feature>
<evidence type="ECO:0000256" key="10">
    <source>
        <dbReference type="ARBA" id="ARBA00023235"/>
    </source>
</evidence>
<accession>A0ABS6JN01</accession>
<dbReference type="EMBL" id="JAHQCR010000007">
    <property type="protein sequence ID" value="MBU9719929.1"/>
    <property type="molecule type" value="Genomic_DNA"/>
</dbReference>
<evidence type="ECO:0000256" key="2">
    <source>
        <dbReference type="ARBA" id="ARBA00022741"/>
    </source>
</evidence>
<evidence type="ECO:0000256" key="9">
    <source>
        <dbReference type="ARBA" id="ARBA00023204"/>
    </source>
</evidence>
<dbReference type="InterPro" id="IPR011335">
    <property type="entry name" value="Restrct_endonuc-II-like"/>
</dbReference>
<dbReference type="EC" id="5.6.2.4" evidence="13"/>
<dbReference type="PROSITE" id="PS51217">
    <property type="entry name" value="UVRD_HELICASE_CTER"/>
    <property type="match status" value="1"/>
</dbReference>
<dbReference type="Gene3D" id="3.90.320.10">
    <property type="match status" value="1"/>
</dbReference>
<dbReference type="PANTHER" id="PTHR11070">
    <property type="entry name" value="UVRD / RECB / PCRA DNA HELICASE FAMILY MEMBER"/>
    <property type="match status" value="1"/>
</dbReference>
<dbReference type="CDD" id="cd17932">
    <property type="entry name" value="DEXQc_UvrD"/>
    <property type="match status" value="1"/>
</dbReference>
<comment type="cofactor">
    <cofactor evidence="13">
        <name>Mg(2+)</name>
        <dbReference type="ChEBI" id="CHEBI:18420"/>
    </cofactor>
</comment>
<dbReference type="SUPFAM" id="SSF52540">
    <property type="entry name" value="P-loop containing nucleoside triphosphate hydrolases"/>
    <property type="match status" value="1"/>
</dbReference>
<evidence type="ECO:0000256" key="15">
    <source>
        <dbReference type="SAM" id="Coils"/>
    </source>
</evidence>
<keyword evidence="3 13" id="KW-0227">DNA damage</keyword>